<proteinExistence type="predicted"/>
<evidence type="ECO:0000256" key="7">
    <source>
        <dbReference type="SAM" id="MobiDB-lite"/>
    </source>
</evidence>
<evidence type="ECO:0000256" key="5">
    <source>
        <dbReference type="ARBA" id="ARBA00023242"/>
    </source>
</evidence>
<dbReference type="PANTHER" id="PTHR45803:SF5">
    <property type="entry name" value="SOX100B"/>
    <property type="match status" value="1"/>
</dbReference>
<dbReference type="Gene3D" id="1.10.30.10">
    <property type="entry name" value="High mobility group box domain"/>
    <property type="match status" value="1"/>
</dbReference>
<feature type="compositionally biased region" description="Gly residues" evidence="7">
    <location>
        <begin position="186"/>
        <end position="208"/>
    </location>
</feature>
<dbReference type="SUPFAM" id="SSF47095">
    <property type="entry name" value="HMG-box"/>
    <property type="match status" value="1"/>
</dbReference>
<dbReference type="GO" id="GO:0000978">
    <property type="term" value="F:RNA polymerase II cis-regulatory region sequence-specific DNA binding"/>
    <property type="evidence" value="ECO:0007669"/>
    <property type="project" value="TreeGrafter"/>
</dbReference>
<feature type="compositionally biased region" description="Gly residues" evidence="7">
    <location>
        <begin position="33"/>
        <end position="46"/>
    </location>
</feature>
<evidence type="ECO:0000256" key="3">
    <source>
        <dbReference type="ARBA" id="ARBA00023125"/>
    </source>
</evidence>
<dbReference type="EMBL" id="JAWZYT010000705">
    <property type="protein sequence ID" value="KAK4319980.1"/>
    <property type="molecule type" value="Genomic_DNA"/>
</dbReference>
<dbReference type="InterPro" id="IPR036910">
    <property type="entry name" value="HMG_box_dom_sf"/>
</dbReference>
<feature type="compositionally biased region" description="Basic and acidic residues" evidence="7">
    <location>
        <begin position="139"/>
        <end position="151"/>
    </location>
</feature>
<gene>
    <name evidence="9" type="ORF">Pmani_009135</name>
</gene>
<comment type="caution">
    <text evidence="9">The sequence shown here is derived from an EMBL/GenBank/DDBJ whole genome shotgun (WGS) entry which is preliminary data.</text>
</comment>
<feature type="region of interest" description="Disordered" evidence="7">
    <location>
        <begin position="309"/>
        <end position="328"/>
    </location>
</feature>
<evidence type="ECO:0000259" key="8">
    <source>
        <dbReference type="PROSITE" id="PS50118"/>
    </source>
</evidence>
<comment type="subcellular location">
    <subcellularLocation>
        <location evidence="1">Nucleus</location>
    </subcellularLocation>
</comment>
<sequence length="397" mass="41932">MASERPHTPHNNNNNTHASSSTPTTSTSSSRGGTRGGSRGGGGVGVGVGGGIEDAVSKLLEGYDWTVLPMTQKSSLKHRAHIKRPMNAFMVWAQAARRKLADQYPQLHNAELSKTLGKVWRILSEEEKQPFVEEAERLRTQHKRDHPDYKYQPRRRKPPKTLATVMEAEAGASAIPYRVQRGAMCGSGVGGSSSSSGSGGGGGEGSSSGSGSSSSRSDCSFIKSGVVSSAYPRDPHTAAHTHPHFPALDPTKTQLFSQATSGSTNTSQFMSDSVSAGARMEAAMALQAARGNFPSTAAAAAAAVAFSPSSSTSSTSSSAGASTSSSAASFFRDESPNMATSLMRPTLGQEFFQGHMLAGSSHTQGTMNLQQAQPFYHHHPHHHYGTQGLHPYYMPPR</sequence>
<organism evidence="9 10">
    <name type="scientific">Petrolisthes manimaculis</name>
    <dbReference type="NCBI Taxonomy" id="1843537"/>
    <lineage>
        <taxon>Eukaryota</taxon>
        <taxon>Metazoa</taxon>
        <taxon>Ecdysozoa</taxon>
        <taxon>Arthropoda</taxon>
        <taxon>Crustacea</taxon>
        <taxon>Multicrustacea</taxon>
        <taxon>Malacostraca</taxon>
        <taxon>Eumalacostraca</taxon>
        <taxon>Eucarida</taxon>
        <taxon>Decapoda</taxon>
        <taxon>Pleocyemata</taxon>
        <taxon>Anomura</taxon>
        <taxon>Galatheoidea</taxon>
        <taxon>Porcellanidae</taxon>
        <taxon>Petrolisthes</taxon>
    </lineage>
</organism>
<feature type="region of interest" description="Disordered" evidence="7">
    <location>
        <begin position="139"/>
        <end position="160"/>
    </location>
</feature>
<dbReference type="Pfam" id="PF00505">
    <property type="entry name" value="HMG_box"/>
    <property type="match status" value="1"/>
</dbReference>
<keyword evidence="4" id="KW-0804">Transcription</keyword>
<dbReference type="SMART" id="SM00398">
    <property type="entry name" value="HMG"/>
    <property type="match status" value="1"/>
</dbReference>
<name>A0AAE1Q480_9EUCA</name>
<feature type="region of interest" description="Disordered" evidence="7">
    <location>
        <begin position="186"/>
        <end position="218"/>
    </location>
</feature>
<feature type="region of interest" description="Disordered" evidence="7">
    <location>
        <begin position="231"/>
        <end position="250"/>
    </location>
</feature>
<dbReference type="Pfam" id="PF12444">
    <property type="entry name" value="Sox_N"/>
    <property type="match status" value="1"/>
</dbReference>
<evidence type="ECO:0000313" key="9">
    <source>
        <dbReference type="EMBL" id="KAK4319980.1"/>
    </source>
</evidence>
<dbReference type="GO" id="GO:0005634">
    <property type="term" value="C:nucleus"/>
    <property type="evidence" value="ECO:0007669"/>
    <property type="project" value="UniProtKB-SubCell"/>
</dbReference>
<feature type="compositionally biased region" description="Low complexity" evidence="7">
    <location>
        <begin position="9"/>
        <end position="32"/>
    </location>
</feature>
<dbReference type="InterPro" id="IPR009071">
    <property type="entry name" value="HMG_box_dom"/>
</dbReference>
<evidence type="ECO:0000256" key="4">
    <source>
        <dbReference type="ARBA" id="ARBA00023163"/>
    </source>
</evidence>
<reference evidence="9" key="1">
    <citation type="submission" date="2023-11" db="EMBL/GenBank/DDBJ databases">
        <title>Genome assemblies of two species of porcelain crab, Petrolisthes cinctipes and Petrolisthes manimaculis (Anomura: Porcellanidae).</title>
        <authorList>
            <person name="Angst P."/>
        </authorList>
    </citation>
    <scope>NUCLEOTIDE SEQUENCE</scope>
    <source>
        <strain evidence="9">PB745_02</strain>
        <tissue evidence="9">Gill</tissue>
    </source>
</reference>
<dbReference type="Proteomes" id="UP001292094">
    <property type="component" value="Unassembled WGS sequence"/>
</dbReference>
<dbReference type="InterPro" id="IPR022151">
    <property type="entry name" value="Sox_N"/>
</dbReference>
<keyword evidence="10" id="KW-1185">Reference proteome</keyword>
<evidence type="ECO:0000256" key="1">
    <source>
        <dbReference type="ARBA" id="ARBA00004123"/>
    </source>
</evidence>
<keyword evidence="5 6" id="KW-0539">Nucleus</keyword>
<dbReference type="AlphaFoldDB" id="A0AAE1Q480"/>
<dbReference type="InterPro" id="IPR050917">
    <property type="entry name" value="SOX_TF"/>
</dbReference>
<protein>
    <recommendedName>
        <fullName evidence="8">HMG box domain-containing protein</fullName>
    </recommendedName>
</protein>
<dbReference type="PROSITE" id="PS50118">
    <property type="entry name" value="HMG_BOX_2"/>
    <property type="match status" value="1"/>
</dbReference>
<keyword evidence="2" id="KW-0805">Transcription regulation</keyword>
<evidence type="ECO:0000256" key="2">
    <source>
        <dbReference type="ARBA" id="ARBA00023015"/>
    </source>
</evidence>
<dbReference type="PANTHER" id="PTHR45803">
    <property type="entry name" value="SOX100B"/>
    <property type="match status" value="1"/>
</dbReference>
<dbReference type="GO" id="GO:0000981">
    <property type="term" value="F:DNA-binding transcription factor activity, RNA polymerase II-specific"/>
    <property type="evidence" value="ECO:0007669"/>
    <property type="project" value="TreeGrafter"/>
</dbReference>
<evidence type="ECO:0000313" key="10">
    <source>
        <dbReference type="Proteomes" id="UP001292094"/>
    </source>
</evidence>
<feature type="region of interest" description="Disordered" evidence="7">
    <location>
        <begin position="1"/>
        <end position="46"/>
    </location>
</feature>
<accession>A0AAE1Q480</accession>
<evidence type="ECO:0000256" key="6">
    <source>
        <dbReference type="PROSITE-ProRule" id="PRU00267"/>
    </source>
</evidence>
<keyword evidence="3 6" id="KW-0238">DNA-binding</keyword>
<dbReference type="CDD" id="cd22031">
    <property type="entry name" value="HMG-box_SoxE"/>
    <property type="match status" value="1"/>
</dbReference>
<feature type="DNA-binding region" description="HMG box" evidence="6">
    <location>
        <begin position="82"/>
        <end position="150"/>
    </location>
</feature>
<feature type="domain" description="HMG box" evidence="8">
    <location>
        <begin position="82"/>
        <end position="150"/>
    </location>
</feature>
<dbReference type="FunFam" id="1.10.30.10:FF:000004">
    <property type="entry name" value="Transcription factor SOX-10"/>
    <property type="match status" value="1"/>
</dbReference>